<comment type="caution">
    <text evidence="2">The sequence shown here is derived from an EMBL/GenBank/DDBJ whole genome shotgun (WGS) entry which is preliminary data.</text>
</comment>
<evidence type="ECO:0000313" key="3">
    <source>
        <dbReference type="Proteomes" id="UP000790347"/>
    </source>
</evidence>
<feature type="region of interest" description="Disordered" evidence="1">
    <location>
        <begin position="1"/>
        <end position="31"/>
    </location>
</feature>
<feature type="compositionally biased region" description="Polar residues" evidence="1">
    <location>
        <begin position="1"/>
        <end position="13"/>
    </location>
</feature>
<evidence type="ECO:0000256" key="1">
    <source>
        <dbReference type="SAM" id="MobiDB-lite"/>
    </source>
</evidence>
<proteinExistence type="predicted"/>
<keyword evidence="3" id="KW-1185">Reference proteome</keyword>
<reference evidence="2" key="2">
    <citation type="journal article" date="2022" name="Res Sq">
        <title>Comparative Genomics Reveals Insights into the Divergent Evolution of Astigmatic Mites and Household Pest Adaptations.</title>
        <authorList>
            <person name="Xiong Q."/>
            <person name="Wan A.T.-Y."/>
            <person name="Liu X.-Y."/>
            <person name="Fung C.S.-H."/>
            <person name="Xiao X."/>
            <person name="Malainual N."/>
            <person name="Hou J."/>
            <person name="Wang L."/>
            <person name="Wang M."/>
            <person name="Yang K."/>
            <person name="Cui Y."/>
            <person name="Leung E."/>
            <person name="Nong W."/>
            <person name="Shin S.-K."/>
            <person name="Au S."/>
            <person name="Jeong K.Y."/>
            <person name="Chew F.T."/>
            <person name="Hui J."/>
            <person name="Leung T.F."/>
            <person name="Tungtrongchitr A."/>
            <person name="Zhong N."/>
            <person name="Liu Z."/>
            <person name="Tsui S."/>
        </authorList>
    </citation>
    <scope>NUCLEOTIDE SEQUENCE</scope>
    <source>
        <strain evidence="2">Derf</strain>
        <tissue evidence="2">Whole organism</tissue>
    </source>
</reference>
<dbReference type="Proteomes" id="UP000790347">
    <property type="component" value="Unassembled WGS sequence"/>
</dbReference>
<organism evidence="2 3">
    <name type="scientific">Dermatophagoides farinae</name>
    <name type="common">American house dust mite</name>
    <dbReference type="NCBI Taxonomy" id="6954"/>
    <lineage>
        <taxon>Eukaryota</taxon>
        <taxon>Metazoa</taxon>
        <taxon>Ecdysozoa</taxon>
        <taxon>Arthropoda</taxon>
        <taxon>Chelicerata</taxon>
        <taxon>Arachnida</taxon>
        <taxon>Acari</taxon>
        <taxon>Acariformes</taxon>
        <taxon>Sarcoptiformes</taxon>
        <taxon>Astigmata</taxon>
        <taxon>Psoroptidia</taxon>
        <taxon>Analgoidea</taxon>
        <taxon>Pyroglyphidae</taxon>
        <taxon>Dermatophagoidinae</taxon>
        <taxon>Dermatophagoides</taxon>
    </lineage>
</organism>
<protein>
    <submittedName>
        <fullName evidence="2">Uncharacterized protein</fullName>
    </submittedName>
</protein>
<name>A0A922L4G1_DERFA</name>
<gene>
    <name evidence="2" type="ORF">DERF_009881</name>
</gene>
<dbReference type="AlphaFoldDB" id="A0A922L4G1"/>
<feature type="compositionally biased region" description="Pro residues" evidence="1">
    <location>
        <begin position="17"/>
        <end position="26"/>
    </location>
</feature>
<sequence length="79" mass="8711">MNQQQQLTTTIIENQPALPPPPPPQSPTTYSGILKKAYGQLVVIPAQHGIRIKDTVKLRDGKFLVNFKSPSSNENLKTS</sequence>
<evidence type="ECO:0000313" key="2">
    <source>
        <dbReference type="EMBL" id="KAH9511420.1"/>
    </source>
</evidence>
<dbReference type="EMBL" id="ASGP02000004">
    <property type="protein sequence ID" value="KAH9511420.1"/>
    <property type="molecule type" value="Genomic_DNA"/>
</dbReference>
<reference evidence="2" key="1">
    <citation type="submission" date="2013-05" db="EMBL/GenBank/DDBJ databases">
        <authorList>
            <person name="Yim A.K.Y."/>
            <person name="Chan T.F."/>
            <person name="Ji K.M."/>
            <person name="Liu X.Y."/>
            <person name="Zhou J.W."/>
            <person name="Li R.Q."/>
            <person name="Yang K.Y."/>
            <person name="Li J."/>
            <person name="Li M."/>
            <person name="Law P.T.W."/>
            <person name="Wu Y.L."/>
            <person name="Cai Z.L."/>
            <person name="Qin H."/>
            <person name="Bao Y."/>
            <person name="Leung R.K.K."/>
            <person name="Ng P.K.S."/>
            <person name="Zou J."/>
            <person name="Zhong X.J."/>
            <person name="Ran P.X."/>
            <person name="Zhong N.S."/>
            <person name="Liu Z.G."/>
            <person name="Tsui S.K.W."/>
        </authorList>
    </citation>
    <scope>NUCLEOTIDE SEQUENCE</scope>
    <source>
        <strain evidence="2">Derf</strain>
        <tissue evidence="2">Whole organism</tissue>
    </source>
</reference>
<accession>A0A922L4G1</accession>